<evidence type="ECO:0000313" key="2">
    <source>
        <dbReference type="EMBL" id="SDJ31269.1"/>
    </source>
</evidence>
<dbReference type="InterPro" id="IPR050312">
    <property type="entry name" value="IolE/XylAMocC-like"/>
</dbReference>
<dbReference type="SUPFAM" id="SSF51658">
    <property type="entry name" value="Xylose isomerase-like"/>
    <property type="match status" value="1"/>
</dbReference>
<dbReference type="Proteomes" id="UP000199340">
    <property type="component" value="Unassembled WGS sequence"/>
</dbReference>
<keyword evidence="3" id="KW-1185">Reference proteome</keyword>
<reference evidence="2 3" key="1">
    <citation type="submission" date="2016-10" db="EMBL/GenBank/DDBJ databases">
        <authorList>
            <person name="de Groot N.N."/>
        </authorList>
    </citation>
    <scope>NUCLEOTIDE SEQUENCE [LARGE SCALE GENOMIC DNA]</scope>
    <source>
        <strain evidence="2 3">DSM 28010</strain>
    </source>
</reference>
<dbReference type="PANTHER" id="PTHR12110">
    <property type="entry name" value="HYDROXYPYRUVATE ISOMERASE"/>
    <property type="match status" value="1"/>
</dbReference>
<keyword evidence="2" id="KW-0413">Isomerase</keyword>
<dbReference type="PANTHER" id="PTHR12110:SF53">
    <property type="entry name" value="BLR5974 PROTEIN"/>
    <property type="match status" value="1"/>
</dbReference>
<gene>
    <name evidence="2" type="ORF">SAMN05421850_11310</name>
</gene>
<evidence type="ECO:0000259" key="1">
    <source>
        <dbReference type="Pfam" id="PF01261"/>
    </source>
</evidence>
<dbReference type="OrthoDB" id="7245925at2"/>
<dbReference type="STRING" id="490829.SAMN05421850_11310"/>
<organism evidence="2 3">
    <name type="scientific">Lutimaribacter saemankumensis</name>
    <dbReference type="NCBI Taxonomy" id="490829"/>
    <lineage>
        <taxon>Bacteria</taxon>
        <taxon>Pseudomonadati</taxon>
        <taxon>Pseudomonadota</taxon>
        <taxon>Alphaproteobacteria</taxon>
        <taxon>Rhodobacterales</taxon>
        <taxon>Roseobacteraceae</taxon>
        <taxon>Lutimaribacter</taxon>
    </lineage>
</organism>
<accession>A0A1G8SPV5</accession>
<feature type="domain" description="Xylose isomerase-like TIM barrel" evidence="1">
    <location>
        <begin position="62"/>
        <end position="264"/>
    </location>
</feature>
<dbReference type="InterPro" id="IPR013022">
    <property type="entry name" value="Xyl_isomerase-like_TIM-brl"/>
</dbReference>
<dbReference type="Gene3D" id="3.20.20.150">
    <property type="entry name" value="Divalent-metal-dependent TIM barrel enzymes"/>
    <property type="match status" value="1"/>
</dbReference>
<dbReference type="RefSeq" id="WP_090030345.1">
    <property type="nucleotide sequence ID" value="NZ_FNEB01000013.1"/>
</dbReference>
<evidence type="ECO:0000313" key="3">
    <source>
        <dbReference type="Proteomes" id="UP000199340"/>
    </source>
</evidence>
<dbReference type="EMBL" id="FNEB01000013">
    <property type="protein sequence ID" value="SDJ31269.1"/>
    <property type="molecule type" value="Genomic_DNA"/>
</dbReference>
<dbReference type="Pfam" id="PF01261">
    <property type="entry name" value="AP_endonuc_2"/>
    <property type="match status" value="1"/>
</dbReference>
<protein>
    <submittedName>
        <fullName evidence="2">Sugar phosphate isomerase/epimerase</fullName>
    </submittedName>
</protein>
<sequence length="271" mass="30015">MSDLPVIGAQLTVLDLDRHRDWIFEKDRDIELPEFCMADILKNPGPFIDMAKAKLKGWKGRLGIHGPFSGFELNVKDREIRAVVQARLDAALDVCGRLEARQMVIHSPYDPWDAHNLDNGPHDREKSIRAVLDTLEPALARAADMGVEMVLENIRDTDPALRRAVVEAADSPALRLSVDTGHAEWAHVSAGAPSVDRFVQDAGDLLGHVHLQDADGYADRHWVLGEGSINFHAIFKALGDLHGNPHLIVEINDFTRVPDSVAYLERLGLGQ</sequence>
<proteinExistence type="predicted"/>
<dbReference type="InterPro" id="IPR036237">
    <property type="entry name" value="Xyl_isomerase-like_sf"/>
</dbReference>
<dbReference type="AlphaFoldDB" id="A0A1G8SPV5"/>
<dbReference type="GO" id="GO:0016853">
    <property type="term" value="F:isomerase activity"/>
    <property type="evidence" value="ECO:0007669"/>
    <property type="project" value="UniProtKB-KW"/>
</dbReference>
<name>A0A1G8SPV5_9RHOB</name>